<evidence type="ECO:0000259" key="2">
    <source>
        <dbReference type="Pfam" id="PF03372"/>
    </source>
</evidence>
<dbReference type="Gene3D" id="3.60.10.10">
    <property type="entry name" value="Endonuclease/exonuclease/phosphatase"/>
    <property type="match status" value="1"/>
</dbReference>
<dbReference type="RefSeq" id="WP_152578639.1">
    <property type="nucleotide sequence ID" value="NZ_JAATJI010000001.1"/>
</dbReference>
<proteinExistence type="predicted"/>
<dbReference type="EMBL" id="WIOL01000005">
    <property type="protein sequence ID" value="MQT18172.1"/>
    <property type="molecule type" value="Genomic_DNA"/>
</dbReference>
<reference evidence="3 4" key="1">
    <citation type="submission" date="2019-09" db="EMBL/GenBank/DDBJ databases">
        <title>Polymorphobacter sp. isolated from a lake in China.</title>
        <authorList>
            <person name="Liu Z."/>
        </authorList>
    </citation>
    <scope>NUCLEOTIDE SEQUENCE [LARGE SCALE GENOMIC DNA]</scope>
    <source>
        <strain evidence="3 4">D40P</strain>
    </source>
</reference>
<dbReference type="GO" id="GO:0004519">
    <property type="term" value="F:endonuclease activity"/>
    <property type="evidence" value="ECO:0007669"/>
    <property type="project" value="UniProtKB-KW"/>
</dbReference>
<feature type="compositionally biased region" description="Basic and acidic residues" evidence="1">
    <location>
        <begin position="312"/>
        <end position="339"/>
    </location>
</feature>
<dbReference type="Proteomes" id="UP000481327">
    <property type="component" value="Unassembled WGS sequence"/>
</dbReference>
<accession>A0A7C9GQ66</accession>
<comment type="caution">
    <text evidence="3">The sequence shown here is derived from an EMBL/GenBank/DDBJ whole genome shotgun (WGS) entry which is preliminary data.</text>
</comment>
<evidence type="ECO:0000313" key="4">
    <source>
        <dbReference type="Proteomes" id="UP000481327"/>
    </source>
</evidence>
<feature type="domain" description="Endonuclease/exonuclease/phosphatase" evidence="2">
    <location>
        <begin position="92"/>
        <end position="295"/>
    </location>
</feature>
<keyword evidence="3" id="KW-0540">Nuclease</keyword>
<gene>
    <name evidence="3" type="ORF">F3168_12990</name>
</gene>
<dbReference type="Pfam" id="PF03372">
    <property type="entry name" value="Exo_endo_phos"/>
    <property type="match status" value="1"/>
</dbReference>
<protein>
    <submittedName>
        <fullName evidence="3">Endonuclease</fullName>
    </submittedName>
</protein>
<sequence length="339" mass="38024">MLILATGLSLVESNEWWVRIWDFPRAQILALLIIAAGLVLWRDRAWGKWLAVGCALAGGWQLYRIMPYTPLGSKEIAFADRQDKGDGCFSALSLNVLESNRDYARTAKLIDRERPDILLLLETDRRWEAALAPQLGRYPHVVAQPQDNTYGLIFASRLPMREGRVEMIAEADVPSVSAVLTARRPFRVIGLHPRPPSPGQDTEARDAEIAVAARRAARDKRPVLAFGDFNDVAWSRTSQLFKRIGGYLDPRIGRGTFATFPAWAPLLGWPLDHMFVTPEFEVRSLRVLENVGSDHLPVSAILCLAAGATGNDRPEPVSAEDRRDVDEIMDEYRSERRAE</sequence>
<keyword evidence="3" id="KW-0255">Endonuclease</keyword>
<evidence type="ECO:0000256" key="1">
    <source>
        <dbReference type="SAM" id="MobiDB-lite"/>
    </source>
</evidence>
<dbReference type="OrthoDB" id="9796594at2"/>
<dbReference type="InterPro" id="IPR036691">
    <property type="entry name" value="Endo/exonu/phosph_ase_sf"/>
</dbReference>
<dbReference type="SUPFAM" id="SSF56219">
    <property type="entry name" value="DNase I-like"/>
    <property type="match status" value="1"/>
</dbReference>
<feature type="region of interest" description="Disordered" evidence="1">
    <location>
        <begin position="310"/>
        <end position="339"/>
    </location>
</feature>
<keyword evidence="4" id="KW-1185">Reference proteome</keyword>
<dbReference type="InterPro" id="IPR005135">
    <property type="entry name" value="Endo/exonuclease/phosphatase"/>
</dbReference>
<organism evidence="3 4">
    <name type="scientific">Sandarakinorhabdus fusca</name>
    <dbReference type="NCBI Taxonomy" id="1439888"/>
    <lineage>
        <taxon>Bacteria</taxon>
        <taxon>Pseudomonadati</taxon>
        <taxon>Pseudomonadota</taxon>
        <taxon>Alphaproteobacteria</taxon>
        <taxon>Sphingomonadales</taxon>
        <taxon>Sphingosinicellaceae</taxon>
        <taxon>Sandarakinorhabdus</taxon>
    </lineage>
</organism>
<name>A0A7C9GQ66_9SPHN</name>
<keyword evidence="3" id="KW-0378">Hydrolase</keyword>
<evidence type="ECO:0000313" key="3">
    <source>
        <dbReference type="EMBL" id="MQT18172.1"/>
    </source>
</evidence>
<dbReference type="AlphaFoldDB" id="A0A7C9GQ66"/>